<feature type="non-terminal residue" evidence="1">
    <location>
        <position position="57"/>
    </location>
</feature>
<evidence type="ECO:0000313" key="2">
    <source>
        <dbReference type="Proteomes" id="UP000054560"/>
    </source>
</evidence>
<accession>A0A0L0FQD0</accession>
<proteinExistence type="predicted"/>
<dbReference type="Proteomes" id="UP000054560">
    <property type="component" value="Unassembled WGS sequence"/>
</dbReference>
<dbReference type="AlphaFoldDB" id="A0A0L0FQD0"/>
<evidence type="ECO:0000313" key="1">
    <source>
        <dbReference type="EMBL" id="KNC78909.1"/>
    </source>
</evidence>
<keyword evidence="2" id="KW-1185">Reference proteome</keyword>
<sequence length="57" mass="6558">MHNCIRCSSDMVSKVHDCLNFTLRQDGTALYLSCYNGYKEVGQLFLERNVNVETEVI</sequence>
<dbReference type="RefSeq" id="XP_014152811.1">
    <property type="nucleotide sequence ID" value="XM_014297336.1"/>
</dbReference>
<gene>
    <name evidence="1" type="ORF">SARC_08674</name>
</gene>
<name>A0A0L0FQD0_9EUKA</name>
<organism evidence="1 2">
    <name type="scientific">Sphaeroforma arctica JP610</name>
    <dbReference type="NCBI Taxonomy" id="667725"/>
    <lineage>
        <taxon>Eukaryota</taxon>
        <taxon>Ichthyosporea</taxon>
        <taxon>Ichthyophonida</taxon>
        <taxon>Sphaeroforma</taxon>
    </lineage>
</organism>
<dbReference type="EMBL" id="KQ242398">
    <property type="protein sequence ID" value="KNC78909.1"/>
    <property type="molecule type" value="Genomic_DNA"/>
</dbReference>
<dbReference type="GeneID" id="25909178"/>
<protein>
    <submittedName>
        <fullName evidence="1">Uncharacterized protein</fullName>
    </submittedName>
</protein>
<reference evidence="1 2" key="1">
    <citation type="submission" date="2011-02" db="EMBL/GenBank/DDBJ databases">
        <title>The Genome Sequence of Sphaeroforma arctica JP610.</title>
        <authorList>
            <consortium name="The Broad Institute Genome Sequencing Platform"/>
            <person name="Russ C."/>
            <person name="Cuomo C."/>
            <person name="Young S.K."/>
            <person name="Zeng Q."/>
            <person name="Gargeya S."/>
            <person name="Alvarado L."/>
            <person name="Berlin A."/>
            <person name="Chapman S.B."/>
            <person name="Chen Z."/>
            <person name="Freedman E."/>
            <person name="Gellesch M."/>
            <person name="Goldberg J."/>
            <person name="Griggs A."/>
            <person name="Gujja S."/>
            <person name="Heilman E."/>
            <person name="Heiman D."/>
            <person name="Howarth C."/>
            <person name="Mehta T."/>
            <person name="Neiman D."/>
            <person name="Pearson M."/>
            <person name="Roberts A."/>
            <person name="Saif S."/>
            <person name="Shea T."/>
            <person name="Shenoy N."/>
            <person name="Sisk P."/>
            <person name="Stolte C."/>
            <person name="Sykes S."/>
            <person name="White J."/>
            <person name="Yandava C."/>
            <person name="Burger G."/>
            <person name="Gray M.W."/>
            <person name="Holland P.W.H."/>
            <person name="King N."/>
            <person name="Lang F.B.F."/>
            <person name="Roger A.J."/>
            <person name="Ruiz-Trillo I."/>
            <person name="Haas B."/>
            <person name="Nusbaum C."/>
            <person name="Birren B."/>
        </authorList>
    </citation>
    <scope>NUCLEOTIDE SEQUENCE [LARGE SCALE GENOMIC DNA]</scope>
    <source>
        <strain evidence="1 2">JP610</strain>
    </source>
</reference>